<protein>
    <submittedName>
        <fullName evidence="1">Uncharacterized protein</fullName>
    </submittedName>
</protein>
<sequence>MLFNKIDLPISDGRDVALKGAARSAEYIVQKESGEKRIVTV</sequence>
<dbReference type="AlphaFoldDB" id="A0A0F9BS14"/>
<evidence type="ECO:0000313" key="1">
    <source>
        <dbReference type="EMBL" id="KKK87166.1"/>
    </source>
</evidence>
<gene>
    <name evidence="1" type="ORF">LCGC14_2756000</name>
</gene>
<feature type="non-terminal residue" evidence="1">
    <location>
        <position position="41"/>
    </location>
</feature>
<reference evidence="1" key="1">
    <citation type="journal article" date="2015" name="Nature">
        <title>Complex archaea that bridge the gap between prokaryotes and eukaryotes.</title>
        <authorList>
            <person name="Spang A."/>
            <person name="Saw J.H."/>
            <person name="Jorgensen S.L."/>
            <person name="Zaremba-Niedzwiedzka K."/>
            <person name="Martijn J."/>
            <person name="Lind A.E."/>
            <person name="van Eijk R."/>
            <person name="Schleper C."/>
            <person name="Guy L."/>
            <person name="Ettema T.J."/>
        </authorList>
    </citation>
    <scope>NUCLEOTIDE SEQUENCE</scope>
</reference>
<organism evidence="1">
    <name type="scientific">marine sediment metagenome</name>
    <dbReference type="NCBI Taxonomy" id="412755"/>
    <lineage>
        <taxon>unclassified sequences</taxon>
        <taxon>metagenomes</taxon>
        <taxon>ecological metagenomes</taxon>
    </lineage>
</organism>
<comment type="caution">
    <text evidence="1">The sequence shown here is derived from an EMBL/GenBank/DDBJ whole genome shotgun (WGS) entry which is preliminary data.</text>
</comment>
<proteinExistence type="predicted"/>
<dbReference type="EMBL" id="LAZR01050526">
    <property type="protein sequence ID" value="KKK87166.1"/>
    <property type="molecule type" value="Genomic_DNA"/>
</dbReference>
<accession>A0A0F9BS14</accession>
<name>A0A0F9BS14_9ZZZZ</name>